<evidence type="ECO:0000259" key="2">
    <source>
        <dbReference type="SMART" id="SM00852"/>
    </source>
</evidence>
<sequence length="399" mass="43149">MQAEIIAIGTEITSGAKLDTNSQWLSLQLAEIGISTVFHTTVADSLQANVDVLRIARDRADVVLITGGLGPTLDDLTREAMAAMAGVELVLHQPSLDLIEKFFRSRGREMPARNRIQAMFPAGSTPLVNPIGTAPGVWQEATRADGKTCVLAAMPGVPSEMKKMFFEQVRPRLQGDGLIIRRARINCYGLGESQAEEMLGDLTARGHDPEIGITAHEATITLRIIAEGRTEAECQEKIAMAAAAIRERLGEYVFGIEDEELEHIVVRDLTAAGQTFATIECATGGLLAQRIAHVQGAGVCYRGGIVLPRLGGEFEAVAQRVREESHADWILVVGPETSTVDSDRHTLSDIPLALYGDTALAIRIDLKWSGNPAITKSRACKSALDLLRRRLAHTAFNEG</sequence>
<dbReference type="InterPro" id="IPR050101">
    <property type="entry name" value="CinA"/>
</dbReference>
<comment type="similarity">
    <text evidence="1">Belongs to the CinA family.</text>
</comment>
<keyword evidence="4" id="KW-1185">Reference proteome</keyword>
<dbReference type="Gene3D" id="3.30.70.2860">
    <property type="match status" value="1"/>
</dbReference>
<dbReference type="AlphaFoldDB" id="A0A1I3TBT4"/>
<protein>
    <recommendedName>
        <fullName evidence="1">CinA-like protein</fullName>
    </recommendedName>
</protein>
<dbReference type="InterPro" id="IPR001453">
    <property type="entry name" value="MoaB/Mog_dom"/>
</dbReference>
<name>A0A1I3TBT4_9PLAN</name>
<evidence type="ECO:0000313" key="3">
    <source>
        <dbReference type="EMBL" id="SFJ68574.1"/>
    </source>
</evidence>
<dbReference type="SUPFAM" id="SSF53218">
    <property type="entry name" value="Molybdenum cofactor biosynthesis proteins"/>
    <property type="match status" value="1"/>
</dbReference>
<dbReference type="PANTHER" id="PTHR13939">
    <property type="entry name" value="NICOTINAMIDE-NUCLEOTIDE AMIDOHYDROLASE PNCC"/>
    <property type="match status" value="1"/>
</dbReference>
<dbReference type="InterPro" id="IPR041424">
    <property type="entry name" value="CinA_KH"/>
</dbReference>
<dbReference type="CDD" id="cd00885">
    <property type="entry name" value="cinA"/>
    <property type="match status" value="1"/>
</dbReference>
<gene>
    <name evidence="3" type="ORF">SAMN05421753_12917</name>
</gene>
<dbReference type="NCBIfam" id="TIGR00200">
    <property type="entry name" value="cinA_nterm"/>
    <property type="match status" value="1"/>
</dbReference>
<dbReference type="PIRSF" id="PIRSF006728">
    <property type="entry name" value="CinA"/>
    <property type="match status" value="1"/>
</dbReference>
<dbReference type="InterPro" id="IPR036425">
    <property type="entry name" value="MoaB/Mog-like_dom_sf"/>
</dbReference>
<evidence type="ECO:0000313" key="4">
    <source>
        <dbReference type="Proteomes" id="UP000199518"/>
    </source>
</evidence>
<dbReference type="InterPro" id="IPR008135">
    <property type="entry name" value="Competence-induced_CinA"/>
</dbReference>
<organism evidence="3 4">
    <name type="scientific">Planctomicrobium piriforme</name>
    <dbReference type="NCBI Taxonomy" id="1576369"/>
    <lineage>
        <taxon>Bacteria</taxon>
        <taxon>Pseudomonadati</taxon>
        <taxon>Planctomycetota</taxon>
        <taxon>Planctomycetia</taxon>
        <taxon>Planctomycetales</taxon>
        <taxon>Planctomycetaceae</taxon>
        <taxon>Planctomicrobium</taxon>
    </lineage>
</organism>
<dbReference type="Gene3D" id="3.40.980.10">
    <property type="entry name" value="MoaB/Mog-like domain"/>
    <property type="match status" value="1"/>
</dbReference>
<proteinExistence type="inferred from homology"/>
<dbReference type="EMBL" id="FOQD01000029">
    <property type="protein sequence ID" value="SFJ68574.1"/>
    <property type="molecule type" value="Genomic_DNA"/>
</dbReference>
<feature type="domain" description="MoaB/Mog" evidence="2">
    <location>
        <begin position="4"/>
        <end position="175"/>
    </location>
</feature>
<dbReference type="SMART" id="SM00852">
    <property type="entry name" value="MoCF_biosynth"/>
    <property type="match status" value="1"/>
</dbReference>
<dbReference type="PANTHER" id="PTHR13939:SF0">
    <property type="entry name" value="NMN AMIDOHYDROLASE-LIKE PROTEIN YFAY"/>
    <property type="match status" value="1"/>
</dbReference>
<dbReference type="HAMAP" id="MF_00226_B">
    <property type="entry name" value="CinA_B"/>
    <property type="match status" value="1"/>
</dbReference>
<dbReference type="RefSeq" id="WP_092057172.1">
    <property type="nucleotide sequence ID" value="NZ_FOQD01000029.1"/>
</dbReference>
<dbReference type="OrthoDB" id="9801454at2"/>
<accession>A0A1I3TBT4</accession>
<dbReference type="STRING" id="1576369.SAMN05421753_12917"/>
<dbReference type="Gene3D" id="3.90.950.20">
    <property type="entry name" value="CinA-like"/>
    <property type="match status" value="1"/>
</dbReference>
<dbReference type="Pfam" id="PF02464">
    <property type="entry name" value="CinA"/>
    <property type="match status" value="1"/>
</dbReference>
<dbReference type="Proteomes" id="UP000199518">
    <property type="component" value="Unassembled WGS sequence"/>
</dbReference>
<evidence type="ECO:0000256" key="1">
    <source>
        <dbReference type="HAMAP-Rule" id="MF_00226"/>
    </source>
</evidence>
<dbReference type="Pfam" id="PF00994">
    <property type="entry name" value="MoCF_biosynth"/>
    <property type="match status" value="1"/>
</dbReference>
<dbReference type="SUPFAM" id="SSF142433">
    <property type="entry name" value="CinA-like"/>
    <property type="match status" value="1"/>
</dbReference>
<dbReference type="InterPro" id="IPR008136">
    <property type="entry name" value="CinA_C"/>
</dbReference>
<dbReference type="Pfam" id="PF18146">
    <property type="entry name" value="CinA_KH"/>
    <property type="match status" value="1"/>
</dbReference>
<dbReference type="InterPro" id="IPR036653">
    <property type="entry name" value="CinA-like_C"/>
</dbReference>
<reference evidence="4" key="1">
    <citation type="submission" date="2016-10" db="EMBL/GenBank/DDBJ databases">
        <authorList>
            <person name="Varghese N."/>
            <person name="Submissions S."/>
        </authorList>
    </citation>
    <scope>NUCLEOTIDE SEQUENCE [LARGE SCALE GENOMIC DNA]</scope>
    <source>
        <strain evidence="4">DSM 26348</strain>
    </source>
</reference>